<comment type="similarity">
    <text evidence="9">Belongs to the DEAD box helicase family. DDX27/DRS1 subfamily.</text>
</comment>
<feature type="region of interest" description="Disordered" evidence="13">
    <location>
        <begin position="1"/>
        <end position="32"/>
    </location>
</feature>
<dbReference type="PROSITE" id="PS51195">
    <property type="entry name" value="Q_MOTIF"/>
    <property type="match status" value="1"/>
</dbReference>
<dbReference type="InterPro" id="IPR011545">
    <property type="entry name" value="DEAD/DEAH_box_helicase_dom"/>
</dbReference>
<feature type="compositionally biased region" description="Acidic residues" evidence="13">
    <location>
        <begin position="106"/>
        <end position="116"/>
    </location>
</feature>
<feature type="compositionally biased region" description="Basic residues" evidence="13">
    <location>
        <begin position="605"/>
        <end position="614"/>
    </location>
</feature>
<comment type="subcellular location">
    <subcellularLocation>
        <location evidence="1">Nucleus</location>
        <location evidence="1">Nucleolus</location>
    </subcellularLocation>
</comment>
<dbReference type="SMART" id="SM00487">
    <property type="entry name" value="DEXDc"/>
    <property type="match status" value="1"/>
</dbReference>
<dbReference type="EC" id="3.6.4.13" evidence="2"/>
<keyword evidence="7 12" id="KW-0067">ATP-binding</keyword>
<feature type="compositionally biased region" description="Basic residues" evidence="13">
    <location>
        <begin position="730"/>
        <end position="742"/>
    </location>
</feature>
<feature type="region of interest" description="Disordered" evidence="13">
    <location>
        <begin position="81"/>
        <end position="140"/>
    </location>
</feature>
<dbReference type="InterPro" id="IPR027417">
    <property type="entry name" value="P-loop_NTPase"/>
</dbReference>
<dbReference type="GO" id="GO:0003676">
    <property type="term" value="F:nucleic acid binding"/>
    <property type="evidence" value="ECO:0007669"/>
    <property type="project" value="InterPro"/>
</dbReference>
<feature type="compositionally biased region" description="Acidic residues" evidence="13">
    <location>
        <begin position="8"/>
        <end position="25"/>
    </location>
</feature>
<evidence type="ECO:0000256" key="12">
    <source>
        <dbReference type="RuleBase" id="RU000492"/>
    </source>
</evidence>
<keyword evidence="6 12" id="KW-0347">Helicase</keyword>
<feature type="domain" description="Helicase ATP-binding" evidence="14">
    <location>
        <begin position="183"/>
        <end position="357"/>
    </location>
</feature>
<evidence type="ECO:0000256" key="6">
    <source>
        <dbReference type="ARBA" id="ARBA00022806"/>
    </source>
</evidence>
<feature type="short sequence motif" description="Q motif" evidence="11">
    <location>
        <begin position="152"/>
        <end position="180"/>
    </location>
</feature>
<dbReference type="GO" id="GO:0006364">
    <property type="term" value="P:rRNA processing"/>
    <property type="evidence" value="ECO:0007669"/>
    <property type="project" value="UniProtKB-ARBA"/>
</dbReference>
<evidence type="ECO:0000259" key="16">
    <source>
        <dbReference type="PROSITE" id="PS51195"/>
    </source>
</evidence>
<keyword evidence="18" id="KW-1185">Reference proteome</keyword>
<dbReference type="Proteomes" id="UP000593567">
    <property type="component" value="Unassembled WGS sequence"/>
</dbReference>
<dbReference type="PANTHER" id="PTHR47959">
    <property type="entry name" value="ATP-DEPENDENT RNA HELICASE RHLE-RELATED"/>
    <property type="match status" value="1"/>
</dbReference>
<dbReference type="CDD" id="cd17947">
    <property type="entry name" value="DEADc_DDX27"/>
    <property type="match status" value="1"/>
</dbReference>
<evidence type="ECO:0000259" key="14">
    <source>
        <dbReference type="PROSITE" id="PS51192"/>
    </source>
</evidence>
<feature type="compositionally biased region" description="Basic residues" evidence="13">
    <location>
        <begin position="660"/>
        <end position="670"/>
    </location>
</feature>
<sequence>MADLIGTIEEDEEVEVENESSDSDSEAVTVKKKSASEVFNPSFFFDASFIGNDTGFSYDPSVYAKKKRPTATTLDEKIGKVRADRKKKSQDEDVDELVEHQLVDDSGVDDSDMDEEKQDKVKSKEARNKKLTADEPEKQKFEESIDTYDDRLTFSDMNLSRPLVKALSSMNFVQPTPIQSACIPVALKGRDLCACAVTGSGKTAAFMLPILERLLYKPKSTPVSRVLVLVPTRELAVQVHQVTKQLSQFTKVTAVLAAGGLDIKIQEAALRMSPDIVIATPGRLIDHLHNAPSFSLESVEILVLDEADRMLDEYFADQMKEVIRLCSRTRQTMLFSATMTEEVKDLAAVSLDKPVKVFVNSSTDVAMNLRQEFVRIRPNKEGDREAIVSALVKRTFNERCMVFIQTKVQAHRMHIVLGLLGVNVGEIHGNLSQMQRLDALRRFKDGEIDVLLATDVAARGLDIHDVKTVINFTMPSTIQHYVHRVGRTARAGRSGRSITLVGEKERKILKEIVKKASNAVKSRIIPPEVIDKYSKKISSLENDVNNIMLQEEEEKQLARTENYVNKSQRLLEEGETEQKRSWFQNHEERQLLKKSLTLGGEKSVKRPKARSKSQQKRELTAEDRANYEIMKSQAYAARVAKRSRKQGRIRAVTDDEPSAKKLKQIGKKGKGSSFESELTNVGRKSVKGLRYRAHEARKEMKKLNKKSSMGAQAKGRNKGSGSRTGGSGKNKSRVKGKRRGGQ</sequence>
<keyword evidence="4 12" id="KW-0547">Nucleotide-binding</keyword>
<dbReference type="GO" id="GO:0016787">
    <property type="term" value="F:hydrolase activity"/>
    <property type="evidence" value="ECO:0007669"/>
    <property type="project" value="UniProtKB-KW"/>
</dbReference>
<evidence type="ECO:0000256" key="8">
    <source>
        <dbReference type="ARBA" id="ARBA00023242"/>
    </source>
</evidence>
<dbReference type="PROSITE" id="PS51194">
    <property type="entry name" value="HELICASE_CTER"/>
    <property type="match status" value="1"/>
</dbReference>
<dbReference type="GO" id="GO:0005829">
    <property type="term" value="C:cytosol"/>
    <property type="evidence" value="ECO:0007669"/>
    <property type="project" value="TreeGrafter"/>
</dbReference>
<dbReference type="InterPro" id="IPR014001">
    <property type="entry name" value="Helicase_ATP-bd"/>
</dbReference>
<dbReference type="OrthoDB" id="10259843at2759"/>
<dbReference type="InterPro" id="IPR014014">
    <property type="entry name" value="RNA_helicase_DEAD_Q_motif"/>
</dbReference>
<dbReference type="PROSITE" id="PS51192">
    <property type="entry name" value="HELICASE_ATP_BIND_1"/>
    <property type="match status" value="1"/>
</dbReference>
<evidence type="ECO:0000256" key="2">
    <source>
        <dbReference type="ARBA" id="ARBA00012552"/>
    </source>
</evidence>
<evidence type="ECO:0000313" key="18">
    <source>
        <dbReference type="Proteomes" id="UP000593567"/>
    </source>
</evidence>
<dbReference type="PANTHER" id="PTHR47959:SF1">
    <property type="entry name" value="ATP-DEPENDENT RNA HELICASE DBPA"/>
    <property type="match status" value="1"/>
</dbReference>
<feature type="compositionally biased region" description="Basic and acidic residues" evidence="13">
    <location>
        <begin position="692"/>
        <end position="702"/>
    </location>
</feature>
<reference evidence="17" key="1">
    <citation type="submission" date="2020-06" db="EMBL/GenBank/DDBJ databases">
        <title>Draft genome of Bugula neritina, a colonial animal packing powerful symbionts and potential medicines.</title>
        <authorList>
            <person name="Rayko M."/>
        </authorList>
    </citation>
    <scope>NUCLEOTIDE SEQUENCE [LARGE SCALE GENOMIC DNA]</scope>
    <source>
        <strain evidence="17">Kwan_BN1</strain>
    </source>
</reference>
<protein>
    <recommendedName>
        <fullName evidence="2">RNA helicase</fullName>
        <ecNumber evidence="2">3.6.4.13</ecNumber>
    </recommendedName>
</protein>
<evidence type="ECO:0000313" key="17">
    <source>
        <dbReference type="EMBL" id="KAF6031391.1"/>
    </source>
</evidence>
<feature type="domain" description="DEAD-box RNA helicase Q" evidence="16">
    <location>
        <begin position="152"/>
        <end position="180"/>
    </location>
</feature>
<dbReference type="SMART" id="SM00490">
    <property type="entry name" value="HELICc"/>
    <property type="match status" value="1"/>
</dbReference>
<dbReference type="Pfam" id="PF00270">
    <property type="entry name" value="DEAD"/>
    <property type="match status" value="1"/>
</dbReference>
<dbReference type="InterPro" id="IPR050079">
    <property type="entry name" value="DEAD_box_RNA_helicase"/>
</dbReference>
<evidence type="ECO:0000256" key="1">
    <source>
        <dbReference type="ARBA" id="ARBA00004604"/>
    </source>
</evidence>
<dbReference type="Pfam" id="PF00271">
    <property type="entry name" value="Helicase_C"/>
    <property type="match status" value="1"/>
</dbReference>
<gene>
    <name evidence="17" type="ORF">EB796_010306</name>
</gene>
<evidence type="ECO:0000259" key="15">
    <source>
        <dbReference type="PROSITE" id="PS51194"/>
    </source>
</evidence>
<comment type="catalytic activity">
    <reaction evidence="10">
        <text>ATP + H2O = ADP + phosphate + H(+)</text>
        <dbReference type="Rhea" id="RHEA:13065"/>
        <dbReference type="ChEBI" id="CHEBI:15377"/>
        <dbReference type="ChEBI" id="CHEBI:15378"/>
        <dbReference type="ChEBI" id="CHEBI:30616"/>
        <dbReference type="ChEBI" id="CHEBI:43474"/>
        <dbReference type="ChEBI" id="CHEBI:456216"/>
        <dbReference type="EC" id="3.6.4.13"/>
    </reaction>
</comment>
<evidence type="ECO:0000256" key="4">
    <source>
        <dbReference type="ARBA" id="ARBA00022741"/>
    </source>
</evidence>
<keyword evidence="8" id="KW-0539">Nucleus</keyword>
<feature type="compositionally biased region" description="Basic and acidic residues" evidence="13">
    <location>
        <begin position="117"/>
        <end position="140"/>
    </location>
</feature>
<dbReference type="GO" id="GO:0003724">
    <property type="term" value="F:RNA helicase activity"/>
    <property type="evidence" value="ECO:0007669"/>
    <property type="project" value="UniProtKB-EC"/>
</dbReference>
<evidence type="ECO:0000256" key="11">
    <source>
        <dbReference type="PROSITE-ProRule" id="PRU00552"/>
    </source>
</evidence>
<dbReference type="PROSITE" id="PS00039">
    <property type="entry name" value="DEAD_ATP_HELICASE"/>
    <property type="match status" value="1"/>
</dbReference>
<evidence type="ECO:0000256" key="9">
    <source>
        <dbReference type="ARBA" id="ARBA00043999"/>
    </source>
</evidence>
<dbReference type="GO" id="GO:0005730">
    <property type="term" value="C:nucleolus"/>
    <property type="evidence" value="ECO:0007669"/>
    <property type="project" value="UniProtKB-SubCell"/>
</dbReference>
<evidence type="ECO:0000256" key="10">
    <source>
        <dbReference type="ARBA" id="ARBA00047984"/>
    </source>
</evidence>
<dbReference type="AlphaFoldDB" id="A0A7J7K0D8"/>
<comment type="caution">
    <text evidence="17">The sequence shown here is derived from an EMBL/GenBank/DDBJ whole genome shotgun (WGS) entry which is preliminary data.</text>
</comment>
<dbReference type="EMBL" id="VXIV02001607">
    <property type="protein sequence ID" value="KAF6031391.1"/>
    <property type="molecule type" value="Genomic_DNA"/>
</dbReference>
<dbReference type="Gene3D" id="3.40.50.300">
    <property type="entry name" value="P-loop containing nucleotide triphosphate hydrolases"/>
    <property type="match status" value="2"/>
</dbReference>
<name>A0A7J7K0D8_BUGNE</name>
<keyword evidence="5 12" id="KW-0378">Hydrolase</keyword>
<proteinExistence type="inferred from homology"/>
<evidence type="ECO:0000256" key="7">
    <source>
        <dbReference type="ARBA" id="ARBA00022840"/>
    </source>
</evidence>
<feature type="region of interest" description="Disordered" evidence="13">
    <location>
        <begin position="595"/>
        <end position="623"/>
    </location>
</feature>
<organism evidence="17 18">
    <name type="scientific">Bugula neritina</name>
    <name type="common">Brown bryozoan</name>
    <name type="synonym">Sertularia neritina</name>
    <dbReference type="NCBI Taxonomy" id="10212"/>
    <lineage>
        <taxon>Eukaryota</taxon>
        <taxon>Metazoa</taxon>
        <taxon>Spiralia</taxon>
        <taxon>Lophotrochozoa</taxon>
        <taxon>Bryozoa</taxon>
        <taxon>Gymnolaemata</taxon>
        <taxon>Cheilostomatida</taxon>
        <taxon>Flustrina</taxon>
        <taxon>Buguloidea</taxon>
        <taxon>Bugulidae</taxon>
        <taxon>Bugula</taxon>
    </lineage>
</organism>
<dbReference type="SUPFAM" id="SSF52540">
    <property type="entry name" value="P-loop containing nucleoside triphosphate hydrolases"/>
    <property type="match status" value="2"/>
</dbReference>
<dbReference type="CDD" id="cd18787">
    <property type="entry name" value="SF2_C_DEAD"/>
    <property type="match status" value="1"/>
</dbReference>
<feature type="domain" description="Helicase C-terminal" evidence="15">
    <location>
        <begin position="368"/>
        <end position="533"/>
    </location>
</feature>
<feature type="region of interest" description="Disordered" evidence="13">
    <location>
        <begin position="640"/>
        <end position="742"/>
    </location>
</feature>
<keyword evidence="3" id="KW-0690">Ribosome biogenesis</keyword>
<dbReference type="FunFam" id="3.40.50.300:FF:000842">
    <property type="entry name" value="ATP-dependent RNA helicase DRS1"/>
    <property type="match status" value="1"/>
</dbReference>
<dbReference type="InterPro" id="IPR000629">
    <property type="entry name" value="RNA-helicase_DEAD-box_CS"/>
</dbReference>
<evidence type="ECO:0000256" key="13">
    <source>
        <dbReference type="SAM" id="MobiDB-lite"/>
    </source>
</evidence>
<dbReference type="GO" id="GO:0005524">
    <property type="term" value="F:ATP binding"/>
    <property type="evidence" value="ECO:0007669"/>
    <property type="project" value="UniProtKB-KW"/>
</dbReference>
<dbReference type="InterPro" id="IPR001650">
    <property type="entry name" value="Helicase_C-like"/>
</dbReference>
<accession>A0A7J7K0D8</accession>
<evidence type="ECO:0000256" key="3">
    <source>
        <dbReference type="ARBA" id="ARBA00022517"/>
    </source>
</evidence>
<evidence type="ECO:0000256" key="5">
    <source>
        <dbReference type="ARBA" id="ARBA00022801"/>
    </source>
</evidence>